<dbReference type="EMBL" id="ADBV01010634">
    <property type="protein sequence ID" value="EJW75383.1"/>
    <property type="molecule type" value="Genomic_DNA"/>
</dbReference>
<evidence type="ECO:0000313" key="3">
    <source>
        <dbReference type="EMBL" id="EJW75383.1"/>
    </source>
</evidence>
<protein>
    <submittedName>
        <fullName evidence="3">Uncharacterized protein</fullName>
    </submittedName>
</protein>
<organism evidence="3 4">
    <name type="scientific">Wuchereria bancrofti</name>
    <dbReference type="NCBI Taxonomy" id="6293"/>
    <lineage>
        <taxon>Eukaryota</taxon>
        <taxon>Metazoa</taxon>
        <taxon>Ecdysozoa</taxon>
        <taxon>Nematoda</taxon>
        <taxon>Chromadorea</taxon>
        <taxon>Rhabditida</taxon>
        <taxon>Spirurina</taxon>
        <taxon>Spiruromorpha</taxon>
        <taxon>Filarioidea</taxon>
        <taxon>Onchocercidae</taxon>
        <taxon>Wuchereria</taxon>
    </lineage>
</organism>
<feature type="signal peptide" evidence="2">
    <location>
        <begin position="1"/>
        <end position="18"/>
    </location>
</feature>
<feature type="transmembrane region" description="Helical" evidence="1">
    <location>
        <begin position="77"/>
        <end position="95"/>
    </location>
</feature>
<accession>J9DZT8</accession>
<dbReference type="Proteomes" id="UP000004810">
    <property type="component" value="Unassembled WGS sequence"/>
</dbReference>
<gene>
    <name evidence="3" type="ORF">WUBG_13709</name>
</gene>
<keyword evidence="1" id="KW-0472">Membrane</keyword>
<reference evidence="4" key="1">
    <citation type="submission" date="2012-08" db="EMBL/GenBank/DDBJ databases">
        <title>The Genome Sequence of Wuchereria bancrofti.</title>
        <authorList>
            <person name="Nutman T.B."/>
            <person name="Fink D.L."/>
            <person name="Russ C."/>
            <person name="Young S."/>
            <person name="Zeng Q."/>
            <person name="Koehrsen M."/>
            <person name="Alvarado L."/>
            <person name="Berlin A."/>
            <person name="Chapman S.B."/>
            <person name="Chen Z."/>
            <person name="Freedman E."/>
            <person name="Gellesch M."/>
            <person name="Goldberg J."/>
            <person name="Griggs A."/>
            <person name="Gujja S."/>
            <person name="Heilman E.R."/>
            <person name="Heiman D."/>
            <person name="Hepburn T."/>
            <person name="Howarth C."/>
            <person name="Jen D."/>
            <person name="Larson L."/>
            <person name="Lewis B."/>
            <person name="Mehta T."/>
            <person name="Park D."/>
            <person name="Pearson M."/>
            <person name="Roberts A."/>
            <person name="Saif S."/>
            <person name="Shea T."/>
            <person name="Shenoy N."/>
            <person name="Sisk P."/>
            <person name="Stolte C."/>
            <person name="Sykes S."/>
            <person name="Walk T."/>
            <person name="White J."/>
            <person name="Yandava C."/>
            <person name="Haas B."/>
            <person name="Henn M.R."/>
            <person name="Nusbaum C."/>
            <person name="Birren B."/>
        </authorList>
    </citation>
    <scope>NUCLEOTIDE SEQUENCE [LARGE SCALE GENOMIC DNA]</scope>
    <source>
        <strain evidence="4">NA</strain>
    </source>
</reference>
<feature type="transmembrane region" description="Helical" evidence="1">
    <location>
        <begin position="101"/>
        <end position="122"/>
    </location>
</feature>
<keyword evidence="1" id="KW-0812">Transmembrane</keyword>
<name>J9DZT8_WUCBA</name>
<sequence>MLCLANCGFTGICLTICAQLIQQYILKPRPIKPHLAKLAFENVNLMRIPYFSISISNIISQNENNHKAIRELYEKPYYMHLTLLVAFLILITPFNAFGKRILKWICWIPFTVFVILLVGIFVSASSKIIQRDVEPRCIHEPMELIPKDRYHDQVPVLLYLPTNYTTVPPINAIIDPSIMKHFCE</sequence>
<evidence type="ECO:0000256" key="2">
    <source>
        <dbReference type="SAM" id="SignalP"/>
    </source>
</evidence>
<evidence type="ECO:0000313" key="4">
    <source>
        <dbReference type="Proteomes" id="UP000004810"/>
    </source>
</evidence>
<evidence type="ECO:0000256" key="1">
    <source>
        <dbReference type="SAM" id="Phobius"/>
    </source>
</evidence>
<keyword evidence="2" id="KW-0732">Signal</keyword>
<dbReference type="AlphaFoldDB" id="J9DZT8"/>
<feature type="chain" id="PRO_5003823305" evidence="2">
    <location>
        <begin position="19"/>
        <end position="184"/>
    </location>
</feature>
<proteinExistence type="predicted"/>
<keyword evidence="1" id="KW-1133">Transmembrane helix</keyword>
<comment type="caution">
    <text evidence="3">The sequence shown here is derived from an EMBL/GenBank/DDBJ whole genome shotgun (WGS) entry which is preliminary data.</text>
</comment>